<dbReference type="EMBL" id="JBEUWX010000002">
    <property type="protein sequence ID" value="MFA9949617.1"/>
    <property type="molecule type" value="Genomic_DNA"/>
</dbReference>
<evidence type="ECO:0008006" key="3">
    <source>
        <dbReference type="Google" id="ProtNLM"/>
    </source>
</evidence>
<evidence type="ECO:0000313" key="2">
    <source>
        <dbReference type="Proteomes" id="UP001574673"/>
    </source>
</evidence>
<gene>
    <name evidence="1" type="ORF">ABCS64_04615</name>
</gene>
<dbReference type="Proteomes" id="UP001574673">
    <property type="component" value="Unassembled WGS sequence"/>
</dbReference>
<dbReference type="RefSeq" id="WP_418891883.1">
    <property type="nucleotide sequence ID" value="NZ_JBEUWX010000002.1"/>
</dbReference>
<organism evidence="1 2">
    <name type="scientific">Dentiradicibacter hellwigii</name>
    <dbReference type="NCBI Taxonomy" id="3149053"/>
    <lineage>
        <taxon>Bacteria</taxon>
        <taxon>Pseudomonadati</taxon>
        <taxon>Pseudomonadota</taxon>
        <taxon>Betaproteobacteria</taxon>
        <taxon>Rhodocyclales</taxon>
        <taxon>Rhodocyclaceae</taxon>
        <taxon>Dentiradicibacter</taxon>
    </lineage>
</organism>
<sequence length="115" mass="12156">MESGDPDAASATVRTHIQKIGNSRICLHRAEQLDGLDSASPERRPEPLIDRASPRRCSETLVNRAFGGHLPGDPLSTRVSGRVGWKCPIRAGFRAPALPALFVGGACDQVGEAAG</sequence>
<proteinExistence type="predicted"/>
<accession>A0ABV4UDI5</accession>
<name>A0ABV4UDI5_9RHOO</name>
<evidence type="ECO:0000313" key="1">
    <source>
        <dbReference type="EMBL" id="MFA9949617.1"/>
    </source>
</evidence>
<keyword evidence="2" id="KW-1185">Reference proteome</keyword>
<comment type="caution">
    <text evidence="1">The sequence shown here is derived from an EMBL/GenBank/DDBJ whole genome shotgun (WGS) entry which is preliminary data.</text>
</comment>
<protein>
    <recommendedName>
        <fullName evidence="3">HTH luxR-type domain-containing protein</fullName>
    </recommendedName>
</protein>
<reference evidence="2" key="1">
    <citation type="submission" date="2024-06" db="EMBL/GenBank/DDBJ databases">
        <title>Radixoralia hellwigii gen. nov., sp nov., isolated from a root canal in the human oral cavity.</title>
        <authorList>
            <person name="Bartsch S."/>
            <person name="Wittmer A."/>
            <person name="Schulz A.-K."/>
            <person name="Neumann-Schaal M."/>
            <person name="Wolf J."/>
            <person name="Gronow S."/>
            <person name="Tennert C."/>
            <person name="Haecker G."/>
            <person name="Cieplik F."/>
            <person name="Al-Ahmad A."/>
        </authorList>
    </citation>
    <scope>NUCLEOTIDE SEQUENCE [LARGE SCALE GENOMIC DNA]</scope>
    <source>
        <strain evidence="2">Wk13</strain>
    </source>
</reference>